<dbReference type="SUPFAM" id="SSF101821">
    <property type="entry name" value="Aminopeptidase/glucanase lid domain"/>
    <property type="match status" value="1"/>
</dbReference>
<keyword evidence="10 11" id="KW-0482">Metalloprotease</keyword>
<dbReference type="GO" id="GO:0008270">
    <property type="term" value="F:zinc ion binding"/>
    <property type="evidence" value="ECO:0007669"/>
    <property type="project" value="InterPro"/>
</dbReference>
<dbReference type="GO" id="GO:0008237">
    <property type="term" value="F:metallopeptidase activity"/>
    <property type="evidence" value="ECO:0007669"/>
    <property type="project" value="UniProtKB-KW"/>
</dbReference>
<gene>
    <name evidence="12" type="ORF">WJX72_008629</name>
</gene>
<dbReference type="FunFam" id="2.30.250.10:FF:000001">
    <property type="entry name" value="Aspartyl aminopeptidase 1"/>
    <property type="match status" value="1"/>
</dbReference>
<dbReference type="InterPro" id="IPR001948">
    <property type="entry name" value="Peptidase_M18"/>
</dbReference>
<dbReference type="EC" id="3.4.11.21" evidence="4"/>
<evidence type="ECO:0000256" key="10">
    <source>
        <dbReference type="ARBA" id="ARBA00023049"/>
    </source>
</evidence>
<dbReference type="SUPFAM" id="SSF53187">
    <property type="entry name" value="Zn-dependent exopeptidases"/>
    <property type="match status" value="1"/>
</dbReference>
<dbReference type="PANTHER" id="PTHR28570:SF3">
    <property type="entry name" value="ASPARTYL AMINOPEPTIDASE"/>
    <property type="match status" value="1"/>
</dbReference>
<keyword evidence="7 11" id="KW-0479">Metal-binding</keyword>
<comment type="caution">
    <text evidence="12">The sequence shown here is derived from an EMBL/GenBank/DDBJ whole genome shotgun (WGS) entry which is preliminary data.</text>
</comment>
<comment type="catalytic activity">
    <reaction evidence="1">
        <text>Release of an N-terminal aspartate or glutamate from a peptide, with a preference for aspartate.</text>
        <dbReference type="EC" id="3.4.11.21"/>
    </reaction>
</comment>
<dbReference type="Proteomes" id="UP001489004">
    <property type="component" value="Unassembled WGS sequence"/>
</dbReference>
<protein>
    <recommendedName>
        <fullName evidence="4">aspartyl aminopeptidase</fullName>
        <ecNumber evidence="4">3.4.11.21</ecNumber>
    </recommendedName>
</protein>
<evidence type="ECO:0000256" key="8">
    <source>
        <dbReference type="ARBA" id="ARBA00022801"/>
    </source>
</evidence>
<dbReference type="Pfam" id="PF02127">
    <property type="entry name" value="Peptidase_M18"/>
    <property type="match status" value="1"/>
</dbReference>
<keyword evidence="13" id="KW-1185">Reference proteome</keyword>
<evidence type="ECO:0000256" key="7">
    <source>
        <dbReference type="ARBA" id="ARBA00022723"/>
    </source>
</evidence>
<dbReference type="InterPro" id="IPR023358">
    <property type="entry name" value="Peptidase_M18_dom2"/>
</dbReference>
<keyword evidence="5 11" id="KW-0031">Aminopeptidase</keyword>
<accession>A0AAW1QSZ0</accession>
<keyword evidence="8 11" id="KW-0378">Hydrolase</keyword>
<evidence type="ECO:0000256" key="5">
    <source>
        <dbReference type="ARBA" id="ARBA00022438"/>
    </source>
</evidence>
<dbReference type="Gene3D" id="3.40.630.10">
    <property type="entry name" value="Zn peptidases"/>
    <property type="match status" value="1"/>
</dbReference>
<comment type="cofactor">
    <cofactor evidence="2">
        <name>Zn(2+)</name>
        <dbReference type="ChEBI" id="CHEBI:29105"/>
    </cofactor>
</comment>
<proteinExistence type="inferred from homology"/>
<evidence type="ECO:0000313" key="13">
    <source>
        <dbReference type="Proteomes" id="UP001489004"/>
    </source>
</evidence>
<keyword evidence="9 11" id="KW-0862">Zinc</keyword>
<reference evidence="12 13" key="1">
    <citation type="journal article" date="2024" name="Nat. Commun.">
        <title>Phylogenomics reveals the evolutionary origins of lichenization in chlorophyte algae.</title>
        <authorList>
            <person name="Puginier C."/>
            <person name="Libourel C."/>
            <person name="Otte J."/>
            <person name="Skaloud P."/>
            <person name="Haon M."/>
            <person name="Grisel S."/>
            <person name="Petersen M."/>
            <person name="Berrin J.G."/>
            <person name="Delaux P.M."/>
            <person name="Dal Grande F."/>
            <person name="Keller J."/>
        </authorList>
    </citation>
    <scope>NUCLEOTIDE SEQUENCE [LARGE SCALE GENOMIC DNA]</scope>
    <source>
        <strain evidence="12 13">SAG 2043</strain>
    </source>
</reference>
<dbReference type="GO" id="GO:0006508">
    <property type="term" value="P:proteolysis"/>
    <property type="evidence" value="ECO:0007669"/>
    <property type="project" value="UniProtKB-KW"/>
</dbReference>
<sequence length="503" mass="54751">MAANKKPSREGNSGEAGKNGMAEDMLKFINYSWTQFHAVEDASRRLAAVGFRKISERQAWELRPGGRYYFTRNLSTLVAFAVGAKYQPGNGFHMLGAHTDSPCLKLKPISKSTKSGYEMVNVEPYGGGLWHTWFDRDLTVAGRVLVKEGDQLVHKLVKIEKPILRIPMLAIHLQRDLADQGFKPNKQTHLAPLLSMAVKSAAEKLADKDKSSERVAEEGPRHQPLLLRLIAEHLGCSPSAIVDFELNVCDTQPGVIGGAEDEFVFVGRLDNLAMSFCSVRALADTYPDEASLANEAAVKAIALFDHEEVGSASAQGAGGPVMRDTITRVAASLAQGEEGAVVRALQQSFLVSADMAHAVHPNYADRHEPQHQPQIHKGLVLKHNVNQRYATNLVSAVLFRECARRRGIPTQEFSVKSDMACGSTIGPILSSGLGCRTVDVGAPQLAMHSIREMCGTQDIQHAYDHFVAFFEDFSALDASLDIDSLPPANVQGSIADTPCGHVH</sequence>
<dbReference type="NCBIfam" id="NF002759">
    <property type="entry name" value="PRK02813.1"/>
    <property type="match status" value="1"/>
</dbReference>
<dbReference type="AlphaFoldDB" id="A0AAW1QSZ0"/>
<dbReference type="PRINTS" id="PR00932">
    <property type="entry name" value="AMINO1PTASE"/>
</dbReference>
<evidence type="ECO:0000256" key="3">
    <source>
        <dbReference type="ARBA" id="ARBA00008290"/>
    </source>
</evidence>
<name>A0AAW1QSZ0_9CHLO</name>
<evidence type="ECO:0000256" key="1">
    <source>
        <dbReference type="ARBA" id="ARBA00001335"/>
    </source>
</evidence>
<dbReference type="PANTHER" id="PTHR28570">
    <property type="entry name" value="ASPARTYL AMINOPEPTIDASE"/>
    <property type="match status" value="1"/>
</dbReference>
<keyword evidence="6 11" id="KW-0645">Protease</keyword>
<evidence type="ECO:0000256" key="9">
    <source>
        <dbReference type="ARBA" id="ARBA00022833"/>
    </source>
</evidence>
<comment type="similarity">
    <text evidence="3 11">Belongs to the peptidase M18 family.</text>
</comment>
<dbReference type="EMBL" id="JALJOR010000002">
    <property type="protein sequence ID" value="KAK9824222.1"/>
    <property type="molecule type" value="Genomic_DNA"/>
</dbReference>
<dbReference type="GO" id="GO:0004177">
    <property type="term" value="F:aminopeptidase activity"/>
    <property type="evidence" value="ECO:0007669"/>
    <property type="project" value="UniProtKB-KW"/>
</dbReference>
<evidence type="ECO:0000256" key="6">
    <source>
        <dbReference type="ARBA" id="ARBA00022670"/>
    </source>
</evidence>
<evidence type="ECO:0000256" key="11">
    <source>
        <dbReference type="RuleBase" id="RU004386"/>
    </source>
</evidence>
<dbReference type="Gene3D" id="2.30.250.10">
    <property type="entry name" value="Aminopeptidase i, Domain 2"/>
    <property type="match status" value="1"/>
</dbReference>
<dbReference type="CDD" id="cd05658">
    <property type="entry name" value="M18_DAP"/>
    <property type="match status" value="1"/>
</dbReference>
<dbReference type="GO" id="GO:0005737">
    <property type="term" value="C:cytoplasm"/>
    <property type="evidence" value="ECO:0007669"/>
    <property type="project" value="UniProtKB-ARBA"/>
</dbReference>
<evidence type="ECO:0000256" key="4">
    <source>
        <dbReference type="ARBA" id="ARBA00011965"/>
    </source>
</evidence>
<organism evidence="12 13">
    <name type="scientific">[Myrmecia] bisecta</name>
    <dbReference type="NCBI Taxonomy" id="41462"/>
    <lineage>
        <taxon>Eukaryota</taxon>
        <taxon>Viridiplantae</taxon>
        <taxon>Chlorophyta</taxon>
        <taxon>core chlorophytes</taxon>
        <taxon>Trebouxiophyceae</taxon>
        <taxon>Trebouxiales</taxon>
        <taxon>Trebouxiaceae</taxon>
        <taxon>Myrmecia</taxon>
    </lineage>
</organism>
<evidence type="ECO:0000313" key="12">
    <source>
        <dbReference type="EMBL" id="KAK9824222.1"/>
    </source>
</evidence>
<evidence type="ECO:0000256" key="2">
    <source>
        <dbReference type="ARBA" id="ARBA00001947"/>
    </source>
</evidence>